<evidence type="ECO:0000313" key="2">
    <source>
        <dbReference type="Proteomes" id="UP000759273"/>
    </source>
</evidence>
<sequence>MKETMQQHLHTVGQKAIQNVIRHEYGDWPPKSGGLYYQPHRPEKKPAAAQPQTPSK</sequence>
<dbReference type="AlphaFoldDB" id="A0A943DCL8"/>
<organism evidence="1 2">
    <name type="scientific">Subdoligranulum variabile</name>
    <dbReference type="NCBI Taxonomy" id="214851"/>
    <lineage>
        <taxon>Bacteria</taxon>
        <taxon>Bacillati</taxon>
        <taxon>Bacillota</taxon>
        <taxon>Clostridia</taxon>
        <taxon>Eubacteriales</taxon>
        <taxon>Oscillospiraceae</taxon>
        <taxon>Subdoligranulum</taxon>
    </lineage>
</organism>
<dbReference type="Proteomes" id="UP000759273">
    <property type="component" value="Unassembled WGS sequence"/>
</dbReference>
<protein>
    <submittedName>
        <fullName evidence="1">Uncharacterized protein</fullName>
    </submittedName>
</protein>
<name>A0A943DCL8_9FIRM</name>
<reference evidence="1" key="1">
    <citation type="submission" date="2021-02" db="EMBL/GenBank/DDBJ databases">
        <title>Infant gut strain persistence is associated with maternal origin, phylogeny, and functional potential including surface adhesion and iron acquisition.</title>
        <authorList>
            <person name="Lou Y.C."/>
        </authorList>
    </citation>
    <scope>NUCLEOTIDE SEQUENCE</scope>
    <source>
        <strain evidence="1">L3_101_000M1_dasL3_101_000M1_concoct_87</strain>
    </source>
</reference>
<comment type="caution">
    <text evidence="1">The sequence shown here is derived from an EMBL/GenBank/DDBJ whole genome shotgun (WGS) entry which is preliminary data.</text>
</comment>
<evidence type="ECO:0000313" key="1">
    <source>
        <dbReference type="EMBL" id="MBS5332985.1"/>
    </source>
</evidence>
<gene>
    <name evidence="1" type="ORF">KHY36_10710</name>
</gene>
<dbReference type="EMBL" id="JAGZGG010000026">
    <property type="protein sequence ID" value="MBS5332985.1"/>
    <property type="molecule type" value="Genomic_DNA"/>
</dbReference>
<accession>A0A943DCL8</accession>
<proteinExistence type="predicted"/>